<name>A0A6B0ULZ5_IXORI</name>
<protein>
    <submittedName>
        <fullName evidence="2">Putative secreted protein</fullName>
    </submittedName>
</protein>
<proteinExistence type="predicted"/>
<accession>A0A6B0ULZ5</accession>
<reference evidence="2" key="1">
    <citation type="submission" date="2019-12" db="EMBL/GenBank/DDBJ databases">
        <title>An insight into the sialome of adult female Ixodes ricinus ticks feeding for 6 days.</title>
        <authorList>
            <person name="Perner J."/>
            <person name="Ribeiro J.M.C."/>
        </authorList>
    </citation>
    <scope>NUCLEOTIDE SEQUENCE</scope>
    <source>
        <strain evidence="2">Semi-engorged</strain>
        <tissue evidence="2">Salivary glands</tissue>
    </source>
</reference>
<feature type="compositionally biased region" description="Low complexity" evidence="1">
    <location>
        <begin position="1"/>
        <end position="17"/>
    </location>
</feature>
<feature type="region of interest" description="Disordered" evidence="1">
    <location>
        <begin position="1"/>
        <end position="54"/>
    </location>
</feature>
<dbReference type="AlphaFoldDB" id="A0A6B0ULZ5"/>
<evidence type="ECO:0000313" key="2">
    <source>
        <dbReference type="EMBL" id="MXU90810.1"/>
    </source>
</evidence>
<organism evidence="2">
    <name type="scientific">Ixodes ricinus</name>
    <name type="common">Common tick</name>
    <name type="synonym">Acarus ricinus</name>
    <dbReference type="NCBI Taxonomy" id="34613"/>
    <lineage>
        <taxon>Eukaryota</taxon>
        <taxon>Metazoa</taxon>
        <taxon>Ecdysozoa</taxon>
        <taxon>Arthropoda</taxon>
        <taxon>Chelicerata</taxon>
        <taxon>Arachnida</taxon>
        <taxon>Acari</taxon>
        <taxon>Parasitiformes</taxon>
        <taxon>Ixodida</taxon>
        <taxon>Ixodoidea</taxon>
        <taxon>Ixodidae</taxon>
        <taxon>Ixodinae</taxon>
        <taxon>Ixodes</taxon>
    </lineage>
</organism>
<evidence type="ECO:0000256" key="1">
    <source>
        <dbReference type="SAM" id="MobiDB-lite"/>
    </source>
</evidence>
<sequence>MRRLSSFHLSSASLASAQPEKSGLPQRGLRSRDRPQERTAWPSTKGGDGQGWMSREWVAVRCHATPWDSSGGQTSSAAWGARTVTRASARSAPSGPVATHVYVAEARAAPSTSRDPAG</sequence>
<dbReference type="EMBL" id="GIFC01008727">
    <property type="protein sequence ID" value="MXU90810.1"/>
    <property type="molecule type" value="Transcribed_RNA"/>
</dbReference>